<feature type="domain" description="Helicase ATP-binding" evidence="9">
    <location>
        <begin position="85"/>
        <end position="257"/>
    </location>
</feature>
<reference evidence="12" key="1">
    <citation type="submission" date="2009-06" db="EMBL/GenBank/DDBJ databases">
        <title>Lepeophtheirus salmonis ESTs and full-length cDNAs.</title>
        <authorList>
            <person name="Yasuike M."/>
            <person name="von Schalburg K."/>
            <person name="Cooper G."/>
            <person name="Leong J."/>
            <person name="Jones S.R.M."/>
            <person name="Koop B.F."/>
        </authorList>
    </citation>
    <scope>NUCLEOTIDE SEQUENCE</scope>
    <source>
        <strain evidence="12">Pacific form</strain>
        <tissue evidence="12">Whole</tissue>
    </source>
</reference>
<dbReference type="InterPro" id="IPR044742">
    <property type="entry name" value="DEAD/DEAH_RhlB"/>
</dbReference>
<dbReference type="InterPro" id="IPR014014">
    <property type="entry name" value="RNA_helicase_DEAD_Q_motif"/>
</dbReference>
<comment type="function">
    <text evidence="7">RNA helicase.</text>
</comment>
<comment type="similarity">
    <text evidence="7">Belongs to the DEAD box helicase family.</text>
</comment>
<dbReference type="GO" id="GO:0003723">
    <property type="term" value="F:RNA binding"/>
    <property type="evidence" value="ECO:0007669"/>
    <property type="project" value="UniProtKB-UniRule"/>
</dbReference>
<dbReference type="EC" id="3.6.4.13" evidence="7"/>
<comment type="catalytic activity">
    <reaction evidence="7">
        <text>ATP + H2O = ADP + phosphate + H(+)</text>
        <dbReference type="Rhea" id="RHEA:13065"/>
        <dbReference type="ChEBI" id="CHEBI:15377"/>
        <dbReference type="ChEBI" id="CHEBI:15378"/>
        <dbReference type="ChEBI" id="CHEBI:30616"/>
        <dbReference type="ChEBI" id="CHEBI:43474"/>
        <dbReference type="ChEBI" id="CHEBI:456216"/>
        <dbReference type="EC" id="3.6.4.13"/>
    </reaction>
</comment>
<evidence type="ECO:0000259" key="11">
    <source>
        <dbReference type="PROSITE" id="PS51195"/>
    </source>
</evidence>
<sequence length="491" mass="57160">MKDKENIKRNKKQDNLQDTSDTEKQNKKNKNIYKKNSNSIKDQKSDDLKNENEITFDDFIIHKTLKENLKKNNFENPTEIQKKTIPAILESHDVISIAKTGSGKTICFVVPIISRILENFNEDDKLSALIITPTRELAVQTYELIKKLTVNTKIKSFNVIGGIKFKKETYHVEAAHILICTPGRLLQHFSELPNLRTELLDVLVLDEFDKMIELGFKEAIKDIIEYLPDTQRVLLSATFKHCNFSQEIVKLTDPKIFSDFSKNDVTNFYKILKSTEKINYLYSLLSHISKSDNRKVIVFFSTCKGAKFHYLLFSKFFKDTFMLSSSVKQQSRLKNYSQFRDMMSGILFCTDLAARGLDFPNVSTVIQFDCPDTPETYIHRIGRTARIGKSGSSFIFLLEKEERLLNFLENINLEKSEIQQTKIELAEIEKFGIRRLDTKLNGIFRNDRELKLFASKYRVTYKKVLMLNNKKFKVDVEEEISQLRKYLGVYD</sequence>
<evidence type="ECO:0000256" key="5">
    <source>
        <dbReference type="ARBA" id="ARBA00022884"/>
    </source>
</evidence>
<name>C1BU77_LEPSM</name>
<dbReference type="PROSITE" id="PS51195">
    <property type="entry name" value="Q_MOTIF"/>
    <property type="match status" value="1"/>
</dbReference>
<gene>
    <name evidence="12" type="primary">DBP4</name>
</gene>
<feature type="domain" description="Helicase C-terminal" evidence="10">
    <location>
        <begin position="280"/>
        <end position="429"/>
    </location>
</feature>
<evidence type="ECO:0000313" key="12">
    <source>
        <dbReference type="EMBL" id="ACO12580.1"/>
    </source>
</evidence>
<dbReference type="GO" id="GO:0016787">
    <property type="term" value="F:hydrolase activity"/>
    <property type="evidence" value="ECO:0007669"/>
    <property type="project" value="UniProtKB-KW"/>
</dbReference>
<dbReference type="SMART" id="SM00490">
    <property type="entry name" value="HELICc"/>
    <property type="match status" value="1"/>
</dbReference>
<dbReference type="CDD" id="cd00268">
    <property type="entry name" value="DEADc"/>
    <property type="match status" value="1"/>
</dbReference>
<evidence type="ECO:0000256" key="2">
    <source>
        <dbReference type="ARBA" id="ARBA00022801"/>
    </source>
</evidence>
<evidence type="ECO:0000259" key="10">
    <source>
        <dbReference type="PROSITE" id="PS51194"/>
    </source>
</evidence>
<dbReference type="InterPro" id="IPR014001">
    <property type="entry name" value="Helicase_ATP-bd"/>
</dbReference>
<proteinExistence type="evidence at transcript level"/>
<dbReference type="PANTHER" id="PTHR24031">
    <property type="entry name" value="RNA HELICASE"/>
    <property type="match status" value="1"/>
</dbReference>
<evidence type="ECO:0000256" key="6">
    <source>
        <dbReference type="PROSITE-ProRule" id="PRU00552"/>
    </source>
</evidence>
<keyword evidence="4 7" id="KW-0067">ATP-binding</keyword>
<dbReference type="OrthoDB" id="10259640at2759"/>
<dbReference type="Pfam" id="PF00270">
    <property type="entry name" value="DEAD"/>
    <property type="match status" value="1"/>
</dbReference>
<accession>C1BU77</accession>
<dbReference type="GO" id="GO:0005524">
    <property type="term" value="F:ATP binding"/>
    <property type="evidence" value="ECO:0007669"/>
    <property type="project" value="UniProtKB-UniRule"/>
</dbReference>
<dbReference type="Gene3D" id="3.40.50.300">
    <property type="entry name" value="P-loop containing nucleotide triphosphate hydrolases"/>
    <property type="match status" value="2"/>
</dbReference>
<feature type="domain" description="DEAD-box RNA helicase Q" evidence="11">
    <location>
        <begin position="54"/>
        <end position="82"/>
    </location>
</feature>
<organism evidence="12">
    <name type="scientific">Lepeophtheirus salmonis</name>
    <name type="common">Salmon louse</name>
    <name type="synonym">Caligus salmonis</name>
    <dbReference type="NCBI Taxonomy" id="72036"/>
    <lineage>
        <taxon>Eukaryota</taxon>
        <taxon>Metazoa</taxon>
        <taxon>Ecdysozoa</taxon>
        <taxon>Arthropoda</taxon>
        <taxon>Crustacea</taxon>
        <taxon>Multicrustacea</taxon>
        <taxon>Hexanauplia</taxon>
        <taxon>Copepoda</taxon>
        <taxon>Siphonostomatoida</taxon>
        <taxon>Caligidae</taxon>
        <taxon>Lepeophtheirus</taxon>
    </lineage>
</organism>
<protein>
    <recommendedName>
        <fullName evidence="7">ATP-dependent RNA helicase</fullName>
        <ecNumber evidence="7">3.6.4.13</ecNumber>
    </recommendedName>
</protein>
<keyword evidence="5 7" id="KW-0694">RNA-binding</keyword>
<feature type="short sequence motif" description="Q motif" evidence="6">
    <location>
        <begin position="54"/>
        <end position="82"/>
    </location>
</feature>
<dbReference type="CDD" id="cd18787">
    <property type="entry name" value="SF2_C_DEAD"/>
    <property type="match status" value="1"/>
</dbReference>
<evidence type="ECO:0000256" key="3">
    <source>
        <dbReference type="ARBA" id="ARBA00022806"/>
    </source>
</evidence>
<keyword evidence="1 7" id="KW-0547">Nucleotide-binding</keyword>
<comment type="domain">
    <text evidence="7">The Q motif is unique to and characteristic of the DEAD box family of RNA helicases and controls ATP binding and hydrolysis.</text>
</comment>
<dbReference type="Pfam" id="PF00271">
    <property type="entry name" value="Helicase_C"/>
    <property type="match status" value="1"/>
</dbReference>
<dbReference type="SMART" id="SM00487">
    <property type="entry name" value="DEXDc"/>
    <property type="match status" value="1"/>
</dbReference>
<dbReference type="InterPro" id="IPR027417">
    <property type="entry name" value="P-loop_NTPase"/>
</dbReference>
<dbReference type="GO" id="GO:0003724">
    <property type="term" value="F:RNA helicase activity"/>
    <property type="evidence" value="ECO:0007669"/>
    <property type="project" value="UniProtKB-EC"/>
</dbReference>
<dbReference type="InterPro" id="IPR001650">
    <property type="entry name" value="Helicase_C-like"/>
</dbReference>
<dbReference type="PROSITE" id="PS51192">
    <property type="entry name" value="HELICASE_ATP_BIND_1"/>
    <property type="match status" value="1"/>
</dbReference>
<dbReference type="PROSITE" id="PS51194">
    <property type="entry name" value="HELICASE_CTER"/>
    <property type="match status" value="1"/>
</dbReference>
<dbReference type="AlphaFoldDB" id="C1BU77"/>
<evidence type="ECO:0000256" key="4">
    <source>
        <dbReference type="ARBA" id="ARBA00022840"/>
    </source>
</evidence>
<evidence type="ECO:0000256" key="1">
    <source>
        <dbReference type="ARBA" id="ARBA00022741"/>
    </source>
</evidence>
<dbReference type="EMBL" id="BT078156">
    <property type="protein sequence ID" value="ACO12580.1"/>
    <property type="molecule type" value="mRNA"/>
</dbReference>
<feature type="compositionally biased region" description="Basic and acidic residues" evidence="8">
    <location>
        <begin position="1"/>
        <end position="26"/>
    </location>
</feature>
<feature type="region of interest" description="Disordered" evidence="8">
    <location>
        <begin position="1"/>
        <end position="47"/>
    </location>
</feature>
<evidence type="ECO:0000259" key="9">
    <source>
        <dbReference type="PROSITE" id="PS51192"/>
    </source>
</evidence>
<evidence type="ECO:0000256" key="8">
    <source>
        <dbReference type="SAM" id="MobiDB-lite"/>
    </source>
</evidence>
<evidence type="ECO:0000256" key="7">
    <source>
        <dbReference type="RuleBase" id="RU365068"/>
    </source>
</evidence>
<dbReference type="SUPFAM" id="SSF52540">
    <property type="entry name" value="P-loop containing nucleoside triphosphate hydrolases"/>
    <property type="match status" value="1"/>
</dbReference>
<dbReference type="InterPro" id="IPR011545">
    <property type="entry name" value="DEAD/DEAH_box_helicase_dom"/>
</dbReference>
<keyword evidence="2 7" id="KW-0378">Hydrolase</keyword>
<keyword evidence="3 7" id="KW-0347">Helicase</keyword>